<evidence type="ECO:0000313" key="2">
    <source>
        <dbReference type="Proteomes" id="UP000443582"/>
    </source>
</evidence>
<evidence type="ECO:0000313" key="1">
    <source>
        <dbReference type="EMBL" id="RZF22217.1"/>
    </source>
</evidence>
<dbReference type="Proteomes" id="UP000443582">
    <property type="component" value="Unassembled WGS sequence"/>
</dbReference>
<keyword evidence="2" id="KW-1185">Reference proteome</keyword>
<dbReference type="RefSeq" id="WP_114705161.1">
    <property type="nucleotide sequence ID" value="NZ_QDKL01000001.1"/>
</dbReference>
<dbReference type="Gene3D" id="3.40.50.1580">
    <property type="entry name" value="Nucleoside phosphorylase domain"/>
    <property type="match status" value="1"/>
</dbReference>
<proteinExistence type="predicted"/>
<accession>A0ABY0IH01</accession>
<comment type="caution">
    <text evidence="1">The sequence shown here is derived from an EMBL/GenBank/DDBJ whole genome shotgun (WGS) entry which is preliminary data.</text>
</comment>
<dbReference type="SUPFAM" id="SSF53167">
    <property type="entry name" value="Purine and uridine phosphorylases"/>
    <property type="match status" value="1"/>
</dbReference>
<evidence type="ECO:0008006" key="3">
    <source>
        <dbReference type="Google" id="ProtNLM"/>
    </source>
</evidence>
<reference evidence="2" key="1">
    <citation type="journal article" date="2019" name="Int. J. Syst. Evol. Microbiol.">
        <title>Halobacteriovorax valvorus sp. nov., a novel prokaryotic predator isolated from coastal seawater of China.</title>
        <authorList>
            <person name="Chen M.-X."/>
        </authorList>
    </citation>
    <scope>NUCLEOTIDE SEQUENCE [LARGE SCALE GENOMIC DNA]</scope>
    <source>
        <strain evidence="2">BL9</strain>
    </source>
</reference>
<name>A0ABY0IH01_9BACT</name>
<gene>
    <name evidence="1" type="ORF">DAY19_00175</name>
</gene>
<organism evidence="1 2">
    <name type="scientific">Halobacteriovorax vibrionivorans</name>
    <dbReference type="NCBI Taxonomy" id="2152716"/>
    <lineage>
        <taxon>Bacteria</taxon>
        <taxon>Pseudomonadati</taxon>
        <taxon>Bdellovibrionota</taxon>
        <taxon>Bacteriovoracia</taxon>
        <taxon>Bacteriovoracales</taxon>
        <taxon>Halobacteriovoraceae</taxon>
        <taxon>Halobacteriovorax</taxon>
    </lineage>
</organism>
<dbReference type="InterPro" id="IPR035994">
    <property type="entry name" value="Nucleoside_phosphorylase_sf"/>
</dbReference>
<sequence>MDLLVFAHRGEAQCFLKEMELKAHPLNNSLYTLEDQSVALIITGEGHNNVLTGLSLALGQLSGNVQRIINFGICAALNEQLQKNEIHSIRTIYGQDEFKSFQTIDTQAKHDLITAKQRLLDTKESQKLEHIAPLADREGWAIGLVAKQANIDLLSYKLISDHVSDAPICEYIKELSQDYSQKLFEFYQELELVEKASSIENPFKEQSDYYFTLSLNREVSNLCQQLCVKYEKENINDIIDTTSLLNLETTPKKRALKLRDQLKEKLYPTRTKILGQLDSFIQDAGFEKKELTYDPAIEKVFLNLKINIKSEKDIKELTRKLKNIDWHEYQSIMNGENL</sequence>
<protein>
    <recommendedName>
        <fullName evidence="3">Nucleoside phosphorylase domain-containing protein</fullName>
    </recommendedName>
</protein>
<dbReference type="EMBL" id="QDKL01000001">
    <property type="protein sequence ID" value="RZF22217.1"/>
    <property type="molecule type" value="Genomic_DNA"/>
</dbReference>